<name>A0A1S1QYH8_9ACTN</name>
<feature type="compositionally biased region" description="Low complexity" evidence="2">
    <location>
        <begin position="264"/>
        <end position="278"/>
    </location>
</feature>
<sequence>MDRLGLGVDVLTARNPRLIYVSISGFGQTGPWRERPAYDSVVQAASGMVSIIGRPGEEPVKPGVPIADPAAGLYAFGAIGAALQGRSTTGRGTHLEIAMFDATVTLLEGAALSYLATGVTPPRIGNAHYSIAPFDTFACAGGSIMICAANDNLFGRLCAVVERPDLAANPRFRTNGDRLREREAFKTEIEATLRRQEPDHWLKALQAAGVPCGPINDVPAAVDSARTSARRMVIEAGGLPPPGNPIKAAGYPDPLERPAPAPAPALDADGAPCGRSSRAPPPADPSRGPTGRPDCRARRGMARRGLACAAWPARLIGLAGGSACRRYRLPPERARLGQNGQPGSRYRRWPETSGDSTDRTAGLQATPSDVGRDTGTTEQAGGTPVEQ</sequence>
<dbReference type="Gene3D" id="3.30.1540.10">
    <property type="entry name" value="formyl-coa transferase, domain 3"/>
    <property type="match status" value="1"/>
</dbReference>
<keyword evidence="1" id="KW-0808">Transferase</keyword>
<evidence type="ECO:0000256" key="1">
    <source>
        <dbReference type="ARBA" id="ARBA00022679"/>
    </source>
</evidence>
<dbReference type="AlphaFoldDB" id="A0A1S1QYH8"/>
<comment type="caution">
    <text evidence="3">The sequence shown here is derived from an EMBL/GenBank/DDBJ whole genome shotgun (WGS) entry which is preliminary data.</text>
</comment>
<accession>A0A1S1QYH8</accession>
<organism evidence="3 4">
    <name type="scientific">Parafrankia soli</name>
    <dbReference type="NCBI Taxonomy" id="2599596"/>
    <lineage>
        <taxon>Bacteria</taxon>
        <taxon>Bacillati</taxon>
        <taxon>Actinomycetota</taxon>
        <taxon>Actinomycetes</taxon>
        <taxon>Frankiales</taxon>
        <taxon>Frankiaceae</taxon>
        <taxon>Parafrankia</taxon>
    </lineage>
</organism>
<dbReference type="PANTHER" id="PTHR48207:SF3">
    <property type="entry name" value="SUCCINATE--HYDROXYMETHYLGLUTARATE COA-TRANSFERASE"/>
    <property type="match status" value="1"/>
</dbReference>
<evidence type="ECO:0000313" key="3">
    <source>
        <dbReference type="EMBL" id="OHV38579.1"/>
    </source>
</evidence>
<evidence type="ECO:0008006" key="5">
    <source>
        <dbReference type="Google" id="ProtNLM"/>
    </source>
</evidence>
<feature type="region of interest" description="Disordered" evidence="2">
    <location>
        <begin position="235"/>
        <end position="297"/>
    </location>
</feature>
<dbReference type="EMBL" id="MAXA01000102">
    <property type="protein sequence ID" value="OHV38579.1"/>
    <property type="molecule type" value="Genomic_DNA"/>
</dbReference>
<dbReference type="InterPro" id="IPR003673">
    <property type="entry name" value="CoA-Trfase_fam_III"/>
</dbReference>
<evidence type="ECO:0000256" key="2">
    <source>
        <dbReference type="SAM" id="MobiDB-lite"/>
    </source>
</evidence>
<dbReference type="Proteomes" id="UP000179769">
    <property type="component" value="Unassembled WGS sequence"/>
</dbReference>
<feature type="region of interest" description="Disordered" evidence="2">
    <location>
        <begin position="333"/>
        <end position="387"/>
    </location>
</feature>
<dbReference type="Gene3D" id="3.40.50.10540">
    <property type="entry name" value="Crotonobetainyl-coa:carnitine coa-transferase, domain 1"/>
    <property type="match status" value="1"/>
</dbReference>
<protein>
    <recommendedName>
        <fullName evidence="5">CoA-transferase</fullName>
    </recommendedName>
</protein>
<reference evidence="4" key="1">
    <citation type="submission" date="2016-07" db="EMBL/GenBank/DDBJ databases">
        <title>Frankia sp. NRRL B-16219 Genome sequencing.</title>
        <authorList>
            <person name="Ghodhbane-Gtari F."/>
            <person name="Swanson E."/>
            <person name="Gueddou A."/>
            <person name="Louati M."/>
            <person name="Nouioui I."/>
            <person name="Hezbri K."/>
            <person name="Abebe-Akele F."/>
            <person name="Simpson S."/>
            <person name="Morris K."/>
            <person name="Thomas K."/>
            <person name="Gtari M."/>
            <person name="Tisa L.S."/>
        </authorList>
    </citation>
    <scope>NUCLEOTIDE SEQUENCE [LARGE SCALE GENOMIC DNA]</scope>
    <source>
        <strain evidence="4">NRRL B-16219</strain>
    </source>
</reference>
<feature type="compositionally biased region" description="Polar residues" evidence="2">
    <location>
        <begin position="374"/>
        <end position="387"/>
    </location>
</feature>
<dbReference type="InterPro" id="IPR044855">
    <property type="entry name" value="CoA-Trfase_III_dom3_sf"/>
</dbReference>
<dbReference type="SUPFAM" id="SSF89796">
    <property type="entry name" value="CoA-transferase family III (CaiB/BaiF)"/>
    <property type="match status" value="1"/>
</dbReference>
<dbReference type="InterPro" id="IPR050483">
    <property type="entry name" value="CoA-transferase_III_domain"/>
</dbReference>
<dbReference type="PANTHER" id="PTHR48207">
    <property type="entry name" value="SUCCINATE--HYDROXYMETHYLGLUTARATE COA-TRANSFERASE"/>
    <property type="match status" value="1"/>
</dbReference>
<dbReference type="Pfam" id="PF02515">
    <property type="entry name" value="CoA_transf_3"/>
    <property type="match status" value="1"/>
</dbReference>
<dbReference type="InterPro" id="IPR023606">
    <property type="entry name" value="CoA-Trfase_III_dom_1_sf"/>
</dbReference>
<proteinExistence type="predicted"/>
<dbReference type="GO" id="GO:0008410">
    <property type="term" value="F:CoA-transferase activity"/>
    <property type="evidence" value="ECO:0007669"/>
    <property type="project" value="TreeGrafter"/>
</dbReference>
<keyword evidence="4" id="KW-1185">Reference proteome</keyword>
<gene>
    <name evidence="3" type="ORF">BBK14_14155</name>
</gene>
<evidence type="ECO:0000313" key="4">
    <source>
        <dbReference type="Proteomes" id="UP000179769"/>
    </source>
</evidence>